<accession>A0A6V8MFI0</accession>
<proteinExistence type="predicted"/>
<feature type="signal peptide" evidence="1">
    <location>
        <begin position="1"/>
        <end position="20"/>
    </location>
</feature>
<sequence length="197" mass="22115">MKKVVFGLMAVFFTSSVCFGEIFFWEDKSGINSTEDISKLPPKFRAKYEKYMREHSKTEPKTADKAKSENIADKAIPDSAVSAVKALKKLQAKCQAGINHPDFTSALGDTKFEVNMFVQGKSSNDFPELKKSVTEAMAHYEKAGVYLDTGAQYQKTYISAGDYTSALKMKDLHDDMFRLEISRASKEVDKSFSEINK</sequence>
<evidence type="ECO:0000313" key="3">
    <source>
        <dbReference type="Proteomes" id="UP000556026"/>
    </source>
</evidence>
<evidence type="ECO:0008006" key="4">
    <source>
        <dbReference type="Google" id="ProtNLM"/>
    </source>
</evidence>
<dbReference type="AlphaFoldDB" id="A0A6V8MFI0"/>
<protein>
    <recommendedName>
        <fullName evidence="4">Lipoprotein</fullName>
    </recommendedName>
</protein>
<feature type="chain" id="PRO_5027973587" description="Lipoprotein" evidence="1">
    <location>
        <begin position="21"/>
        <end position="197"/>
    </location>
</feature>
<reference evidence="3" key="1">
    <citation type="submission" date="2020-06" db="EMBL/GenBank/DDBJ databases">
        <title>Draft genomic sequence of Geomonas sp. Red330.</title>
        <authorList>
            <person name="Itoh H."/>
            <person name="Zhenxing X."/>
            <person name="Ushijima N."/>
            <person name="Masuda Y."/>
            <person name="Shiratori Y."/>
            <person name="Senoo K."/>
        </authorList>
    </citation>
    <scope>NUCLEOTIDE SEQUENCE [LARGE SCALE GENOMIC DNA]</scope>
    <source>
        <strain evidence="3">Red330</strain>
    </source>
</reference>
<organism evidence="2 3">
    <name type="scientific">Geomonas silvestris</name>
    <dbReference type="NCBI Taxonomy" id="2740184"/>
    <lineage>
        <taxon>Bacteria</taxon>
        <taxon>Pseudomonadati</taxon>
        <taxon>Thermodesulfobacteriota</taxon>
        <taxon>Desulfuromonadia</taxon>
        <taxon>Geobacterales</taxon>
        <taxon>Geobacteraceae</taxon>
        <taxon>Geomonas</taxon>
    </lineage>
</organism>
<keyword evidence="1" id="KW-0732">Signal</keyword>
<dbReference type="EMBL" id="BLXX01000002">
    <property type="protein sequence ID" value="GFO58755.1"/>
    <property type="molecule type" value="Genomic_DNA"/>
</dbReference>
<evidence type="ECO:0000313" key="2">
    <source>
        <dbReference type="EMBL" id="GFO58755.1"/>
    </source>
</evidence>
<dbReference type="Proteomes" id="UP000556026">
    <property type="component" value="Unassembled WGS sequence"/>
</dbReference>
<evidence type="ECO:0000256" key="1">
    <source>
        <dbReference type="SAM" id="SignalP"/>
    </source>
</evidence>
<keyword evidence="3" id="KW-1185">Reference proteome</keyword>
<comment type="caution">
    <text evidence="2">The sequence shown here is derived from an EMBL/GenBank/DDBJ whole genome shotgun (WGS) entry which is preliminary data.</text>
</comment>
<dbReference type="RefSeq" id="WP_183353604.1">
    <property type="nucleotide sequence ID" value="NZ_BLXX01000002.1"/>
</dbReference>
<gene>
    <name evidence="2" type="ORF">GMST_10800</name>
</gene>
<name>A0A6V8MFI0_9BACT</name>